<proteinExistence type="predicted"/>
<keyword evidence="1" id="KW-0614">Plasmid</keyword>
<geneLocation type="plasmid" evidence="1 2">
    <name>pEB170</name>
</geneLocation>
<dbReference type="EMBL" id="FP236830">
    <property type="protein sequence ID" value="CAX53553.1"/>
    <property type="molecule type" value="Genomic_DNA"/>
</dbReference>
<gene>
    <name evidence="1" type="ordered locus">EbC_pEb17201000</name>
</gene>
<dbReference type="AlphaFoldDB" id="D8MJV5"/>
<evidence type="ECO:0000313" key="1">
    <source>
        <dbReference type="EMBL" id="CAX53553.1"/>
    </source>
</evidence>
<dbReference type="KEGG" id="ebi:EbC_pEb17201000"/>
<evidence type="ECO:0000313" key="2">
    <source>
        <dbReference type="Proteomes" id="UP000008793"/>
    </source>
</evidence>
<name>D8MJV5_ERWBE</name>
<dbReference type="Proteomes" id="UP000008793">
    <property type="component" value="Plasmid pEB170"/>
</dbReference>
<keyword evidence="2" id="KW-1185">Reference proteome</keyword>
<sequence>MEGNPKQVKDPFLVKIGRKPRVTRPGGKICKFGINGVKPGMAE</sequence>
<protein>
    <submittedName>
        <fullName evidence="1">Uncharacterized protein</fullName>
    </submittedName>
</protein>
<reference evidence="1 2" key="1">
    <citation type="journal article" date="2010" name="BMC Genomics">
        <title>Genome comparison of the epiphytic bacteria Erwinia billingiae and E. tasmaniensis with the pear pathogen E. pyrifoliae.</title>
        <authorList>
            <person name="Kube M."/>
            <person name="Migdoll A.M."/>
            <person name="Gehring I."/>
            <person name="Heitmann K."/>
            <person name="Mayer Y."/>
            <person name="Kuhl H."/>
            <person name="Knaust F."/>
            <person name="Geider K."/>
            <person name="Reinhardt R."/>
        </authorList>
    </citation>
    <scope>NUCLEOTIDE SEQUENCE [LARGE SCALE GENOMIC DNA]</scope>
    <source>
        <strain evidence="1 2">Eb661</strain>
        <plasmid evidence="1">pEB170</plasmid>
    </source>
</reference>
<organism evidence="2">
    <name type="scientific">Erwinia billingiae (strain Eb661)</name>
    <dbReference type="NCBI Taxonomy" id="634500"/>
    <lineage>
        <taxon>Bacteria</taxon>
        <taxon>Pseudomonadati</taxon>
        <taxon>Pseudomonadota</taxon>
        <taxon>Gammaproteobacteria</taxon>
        <taxon>Enterobacterales</taxon>
        <taxon>Erwiniaceae</taxon>
        <taxon>Erwinia</taxon>
    </lineage>
</organism>
<dbReference type="HOGENOM" id="CLU_3233348_0_0_6"/>
<accession>D8MJV5</accession>